<dbReference type="EMBL" id="BK032818">
    <property type="protein sequence ID" value="DAF61884.1"/>
    <property type="molecule type" value="Genomic_DNA"/>
</dbReference>
<name>A0A8S5TF02_9CAUD</name>
<protein>
    <submittedName>
        <fullName evidence="1">Rad50 zinc hook motif</fullName>
    </submittedName>
</protein>
<organism evidence="1">
    <name type="scientific">Siphoviridae sp. ctP0x5</name>
    <dbReference type="NCBI Taxonomy" id="2827863"/>
    <lineage>
        <taxon>Viruses</taxon>
        <taxon>Duplodnaviria</taxon>
        <taxon>Heunggongvirae</taxon>
        <taxon>Uroviricota</taxon>
        <taxon>Caudoviricetes</taxon>
    </lineage>
</organism>
<accession>A0A8S5TF02</accession>
<evidence type="ECO:0000313" key="1">
    <source>
        <dbReference type="EMBL" id="DAF61884.1"/>
    </source>
</evidence>
<reference evidence="1" key="1">
    <citation type="journal article" date="2021" name="Proc. Natl. Acad. Sci. U.S.A.">
        <title>A Catalog of Tens of Thousands of Viruses from Human Metagenomes Reveals Hidden Associations with Chronic Diseases.</title>
        <authorList>
            <person name="Tisza M.J."/>
            <person name="Buck C.B."/>
        </authorList>
    </citation>
    <scope>NUCLEOTIDE SEQUENCE</scope>
    <source>
        <strain evidence="1">CtP0x5</strain>
    </source>
</reference>
<proteinExistence type="predicted"/>
<sequence>MCEFCTFPSDEDLKEKNIYLYEVTHTDKSKHYELDIERPLGIIPERWRNKPLEVYYCPLCGKKLGE</sequence>